<name>A0ACA9KW41_9GLOM</name>
<feature type="non-terminal residue" evidence="1">
    <location>
        <position position="1"/>
    </location>
</feature>
<accession>A0ACA9KW41</accession>
<protein>
    <submittedName>
        <fullName evidence="1">10016_t:CDS:1</fullName>
    </submittedName>
</protein>
<keyword evidence="2" id="KW-1185">Reference proteome</keyword>
<evidence type="ECO:0000313" key="2">
    <source>
        <dbReference type="Proteomes" id="UP000789366"/>
    </source>
</evidence>
<dbReference type="EMBL" id="CAJVPW010001996">
    <property type="protein sequence ID" value="CAG8496762.1"/>
    <property type="molecule type" value="Genomic_DNA"/>
</dbReference>
<sequence length="58" mass="6537">STCSFGLEIDKTDKNIYSDEEFNNLSNEEFDDSSDKETTSKNSNETIATALKNLIKKL</sequence>
<comment type="caution">
    <text evidence="1">The sequence shown here is derived from an EMBL/GenBank/DDBJ whole genome shotgun (WGS) entry which is preliminary data.</text>
</comment>
<dbReference type="Proteomes" id="UP000789366">
    <property type="component" value="Unassembled WGS sequence"/>
</dbReference>
<reference evidence="1" key="1">
    <citation type="submission" date="2021-06" db="EMBL/GenBank/DDBJ databases">
        <authorList>
            <person name="Kallberg Y."/>
            <person name="Tangrot J."/>
            <person name="Rosling A."/>
        </authorList>
    </citation>
    <scope>NUCLEOTIDE SEQUENCE</scope>
    <source>
        <strain evidence="1">28 12/20/2015</strain>
    </source>
</reference>
<gene>
    <name evidence="1" type="ORF">SPELUC_LOCUS2815</name>
</gene>
<organism evidence="1 2">
    <name type="scientific">Cetraspora pellucida</name>
    <dbReference type="NCBI Taxonomy" id="1433469"/>
    <lineage>
        <taxon>Eukaryota</taxon>
        <taxon>Fungi</taxon>
        <taxon>Fungi incertae sedis</taxon>
        <taxon>Mucoromycota</taxon>
        <taxon>Glomeromycotina</taxon>
        <taxon>Glomeromycetes</taxon>
        <taxon>Diversisporales</taxon>
        <taxon>Gigasporaceae</taxon>
        <taxon>Cetraspora</taxon>
    </lineage>
</organism>
<proteinExistence type="predicted"/>
<evidence type="ECO:0000313" key="1">
    <source>
        <dbReference type="EMBL" id="CAG8496762.1"/>
    </source>
</evidence>